<protein>
    <recommendedName>
        <fullName evidence="3">TonB-dependent receptor plug</fullName>
    </recommendedName>
</protein>
<name>G0J7D7_CYCMS</name>
<keyword evidence="2" id="KW-1185">Reference proteome</keyword>
<dbReference type="Proteomes" id="UP000001635">
    <property type="component" value="Chromosome"/>
</dbReference>
<evidence type="ECO:0000313" key="2">
    <source>
        <dbReference type="Proteomes" id="UP000001635"/>
    </source>
</evidence>
<dbReference type="KEGG" id="cmr:Cycma_4906"/>
<reference evidence="2" key="1">
    <citation type="submission" date="2011-07" db="EMBL/GenBank/DDBJ databases">
        <title>The complete genome of Cyclobacterium marinum DSM 745.</title>
        <authorList>
            <person name="Lucas S."/>
            <person name="Han J."/>
            <person name="Lapidus A."/>
            <person name="Bruce D."/>
            <person name="Goodwin L."/>
            <person name="Pitluck S."/>
            <person name="Peters L."/>
            <person name="Kyrpides N."/>
            <person name="Mavromatis K."/>
            <person name="Ivanova N."/>
            <person name="Ovchinnikova G."/>
            <person name="Chertkov O."/>
            <person name="Detter J.C."/>
            <person name="Tapia R."/>
            <person name="Han C."/>
            <person name="Land M."/>
            <person name="Hauser L."/>
            <person name="Markowitz V."/>
            <person name="Cheng J.-F."/>
            <person name="Hugenholtz P."/>
            <person name="Woyke T."/>
            <person name="Wu D."/>
            <person name="Tindall B."/>
            <person name="Schuetze A."/>
            <person name="Brambilla E."/>
            <person name="Klenk H.-P."/>
            <person name="Eisen J.A."/>
        </authorList>
    </citation>
    <scope>NUCLEOTIDE SEQUENCE [LARGE SCALE GENOMIC DNA]</scope>
    <source>
        <strain evidence="2">ATCC 25205 / DSM 745 / LMG 13164 / NCIMB 1802</strain>
    </source>
</reference>
<accession>G0J7D7</accession>
<dbReference type="EMBL" id="CP002955">
    <property type="protein sequence ID" value="AEL28591.1"/>
    <property type="molecule type" value="Genomic_DNA"/>
</dbReference>
<sequence>MGFCFSYCYLGMAQSTVSLPEEEVYVQVVNPVSLTEDYLWLEVSVVSGNKPSTSKVIYMELLDRNGISVAGELAKLENGKVHSYLQIPPELSSDNYLLRVYTRISPYISGEKGVFQSMVSIINPQKPPVIDSSPQTEVKDLPSYLNPGYIDLKDSLIEVSLPLPGARDISIVINKASPLDHLDATINFNEMYTTGTSSNQDLIPELYGHIVKGKILESVFDTTEVFFLTLHGHQSHMFVDKPNEKGDVYFDTGNFSYFDYAVIQSTRPDEQVNFILSSPFWEETPNENFTLPVLKLSPRDEAFIKDKILARASHQYYLAPIEIPLAPLPFQYITDYSYQLDDYNRFEDMATTIREYVPMVLVRSQNRKTIFKNFNIPYNLVFKESPLLVIDGMPVFDSEAFANFNPKGIKSMDIVNRYFYINDLRFTGMVNLTSYKNDFGGFDLPKNALFITYKGLQKPYQFYAGSEATNKGSYFPDFRSILTWQSNKEIDTNGMLNFTFKPSLLKGNFELKVRYRAGQNKTFNTTNYLLKLN</sequence>
<gene>
    <name evidence="1" type="ordered locus">Cycma_4906</name>
</gene>
<dbReference type="HOGENOM" id="CLU_013214_2_0_10"/>
<evidence type="ECO:0008006" key="3">
    <source>
        <dbReference type="Google" id="ProtNLM"/>
    </source>
</evidence>
<dbReference type="AlphaFoldDB" id="G0J7D7"/>
<organism evidence="1 2">
    <name type="scientific">Cyclobacterium marinum (strain ATCC 25205 / DSM 745 / LMG 13164 / NCIMB 1802)</name>
    <name type="common">Flectobacillus marinus</name>
    <dbReference type="NCBI Taxonomy" id="880070"/>
    <lineage>
        <taxon>Bacteria</taxon>
        <taxon>Pseudomonadati</taxon>
        <taxon>Bacteroidota</taxon>
        <taxon>Cytophagia</taxon>
        <taxon>Cytophagales</taxon>
        <taxon>Cyclobacteriaceae</taxon>
        <taxon>Cyclobacterium</taxon>
    </lineage>
</organism>
<proteinExistence type="predicted"/>
<dbReference type="STRING" id="880070.Cycma_4906"/>
<dbReference type="eggNOG" id="COG2373">
    <property type="taxonomic scope" value="Bacteria"/>
</dbReference>
<evidence type="ECO:0000313" key="1">
    <source>
        <dbReference type="EMBL" id="AEL28591.1"/>
    </source>
</evidence>